<sequence>MTRHLAFRLAPPLLIAAALSAAAAFASPARAQPTLRAEALVVSDVVTLGDLIEDADIRSGAALFRAPDLGKTGSVPAAAVIEAARRAGVADVVAGSITEIAVTRLSREIGEAELTDAIAARAADELGARAEDLRVTLDAPGPLHLDPSAPERLAIERFAVDRRSGRFEAVVTAGARAAPRRLTGSAVETVEVTLAGRALARGDVIGDADLVVERRPRAQNPDAMAPAEARGLAARRSLREGQPLRDSDLMRPQHVDRGAFVTLVYASGGMSLSLKAKALQSGAQGDLVSVQNLQSRRTVSGVVTGPSEVTVTAAATAVARR</sequence>
<dbReference type="AlphaFoldDB" id="A0A9W6JKP0"/>
<dbReference type="GO" id="GO:0044780">
    <property type="term" value="P:bacterial-type flagellum assembly"/>
    <property type="evidence" value="ECO:0007669"/>
    <property type="project" value="InterPro"/>
</dbReference>
<dbReference type="Proteomes" id="UP001143309">
    <property type="component" value="Unassembled WGS sequence"/>
</dbReference>
<dbReference type="Gene3D" id="3.90.1210.10">
    <property type="entry name" value="Antifreeze-like/N-acetylneuraminic acid synthase C-terminal domain"/>
    <property type="match status" value="1"/>
</dbReference>
<name>A0A9W6JKP0_9HYPH</name>
<evidence type="ECO:0000313" key="7">
    <source>
        <dbReference type="Proteomes" id="UP001143309"/>
    </source>
</evidence>
<proteinExistence type="predicted"/>
<organism evidence="6 7">
    <name type="scientific">Methylopila turkensis</name>
    <dbReference type="NCBI Taxonomy" id="1437816"/>
    <lineage>
        <taxon>Bacteria</taxon>
        <taxon>Pseudomonadati</taxon>
        <taxon>Pseudomonadota</taxon>
        <taxon>Alphaproteobacteria</taxon>
        <taxon>Hyphomicrobiales</taxon>
        <taxon>Methylopilaceae</taxon>
        <taxon>Methylopila</taxon>
    </lineage>
</organism>
<comment type="subcellular location">
    <subcellularLocation>
        <location evidence="1">Periplasm</location>
    </subcellularLocation>
</comment>
<dbReference type="PANTHER" id="PTHR36307">
    <property type="entry name" value="FLAGELLA BASAL BODY P-RING FORMATION PROTEIN FLGA"/>
    <property type="match status" value="1"/>
</dbReference>
<evidence type="ECO:0000256" key="1">
    <source>
        <dbReference type="ARBA" id="ARBA00004418"/>
    </source>
</evidence>
<feature type="chain" id="PRO_5040743989" description="SAF domain-containing protein" evidence="4">
    <location>
        <begin position="32"/>
        <end position="321"/>
    </location>
</feature>
<protein>
    <recommendedName>
        <fullName evidence="5">SAF domain-containing protein</fullName>
    </recommendedName>
</protein>
<evidence type="ECO:0000256" key="4">
    <source>
        <dbReference type="SAM" id="SignalP"/>
    </source>
</evidence>
<dbReference type="RefSeq" id="WP_271199884.1">
    <property type="nucleotide sequence ID" value="NZ_BSFL01000001.1"/>
</dbReference>
<comment type="caution">
    <text evidence="6">The sequence shown here is derived from an EMBL/GenBank/DDBJ whole genome shotgun (WGS) entry which is preliminary data.</text>
</comment>
<reference evidence="6" key="1">
    <citation type="journal article" date="2014" name="Int. J. Syst. Evol. Microbiol.">
        <title>Complete genome sequence of Corynebacterium casei LMG S-19264T (=DSM 44701T), isolated from a smear-ripened cheese.</title>
        <authorList>
            <consortium name="US DOE Joint Genome Institute (JGI-PGF)"/>
            <person name="Walter F."/>
            <person name="Albersmeier A."/>
            <person name="Kalinowski J."/>
            <person name="Ruckert C."/>
        </authorList>
    </citation>
    <scope>NUCLEOTIDE SEQUENCE</scope>
    <source>
        <strain evidence="6">VKM B-2748</strain>
    </source>
</reference>
<gene>
    <name evidence="6" type="ORF">GCM10008174_11670</name>
</gene>
<dbReference type="Gene3D" id="2.30.30.760">
    <property type="match status" value="1"/>
</dbReference>
<dbReference type="CDD" id="cd11614">
    <property type="entry name" value="SAF_CpaB_FlgA_like"/>
    <property type="match status" value="1"/>
</dbReference>
<keyword evidence="7" id="KW-1185">Reference proteome</keyword>
<accession>A0A9W6JKP0</accession>
<dbReference type="InterPro" id="IPR017585">
    <property type="entry name" value="SAF_FlgA"/>
</dbReference>
<reference evidence="6" key="2">
    <citation type="submission" date="2023-01" db="EMBL/GenBank/DDBJ databases">
        <authorList>
            <person name="Sun Q."/>
            <person name="Evtushenko L."/>
        </authorList>
    </citation>
    <scope>NUCLEOTIDE SEQUENCE</scope>
    <source>
        <strain evidence="6">VKM B-2748</strain>
    </source>
</reference>
<feature type="signal peptide" evidence="4">
    <location>
        <begin position="1"/>
        <end position="31"/>
    </location>
</feature>
<evidence type="ECO:0000313" key="6">
    <source>
        <dbReference type="EMBL" id="GLK79426.1"/>
    </source>
</evidence>
<evidence type="ECO:0000256" key="2">
    <source>
        <dbReference type="ARBA" id="ARBA00022729"/>
    </source>
</evidence>
<dbReference type="GO" id="GO:0042597">
    <property type="term" value="C:periplasmic space"/>
    <property type="evidence" value="ECO:0007669"/>
    <property type="project" value="UniProtKB-SubCell"/>
</dbReference>
<dbReference type="EMBL" id="BSFL01000001">
    <property type="protein sequence ID" value="GLK79426.1"/>
    <property type="molecule type" value="Genomic_DNA"/>
</dbReference>
<evidence type="ECO:0000259" key="5">
    <source>
        <dbReference type="SMART" id="SM00858"/>
    </source>
</evidence>
<dbReference type="InterPro" id="IPR039246">
    <property type="entry name" value="Flagellar_FlgA"/>
</dbReference>
<dbReference type="Pfam" id="PF13144">
    <property type="entry name" value="ChapFlgA"/>
    <property type="match status" value="1"/>
</dbReference>
<dbReference type="SMART" id="SM00858">
    <property type="entry name" value="SAF"/>
    <property type="match status" value="1"/>
</dbReference>
<keyword evidence="3" id="KW-0574">Periplasm</keyword>
<keyword evidence="2 4" id="KW-0732">Signal</keyword>
<evidence type="ECO:0000256" key="3">
    <source>
        <dbReference type="ARBA" id="ARBA00022764"/>
    </source>
</evidence>
<dbReference type="PANTHER" id="PTHR36307:SF1">
    <property type="entry name" value="FLAGELLA BASAL BODY P-RING FORMATION PROTEIN FLGA"/>
    <property type="match status" value="1"/>
</dbReference>
<dbReference type="NCBIfam" id="TIGR03170">
    <property type="entry name" value="flgA_cterm"/>
    <property type="match status" value="1"/>
</dbReference>
<feature type="domain" description="SAF" evidence="5">
    <location>
        <begin position="190"/>
        <end position="250"/>
    </location>
</feature>
<dbReference type="InterPro" id="IPR013974">
    <property type="entry name" value="SAF"/>
</dbReference>